<dbReference type="GO" id="GO:0010948">
    <property type="term" value="P:negative regulation of cell cycle process"/>
    <property type="evidence" value="ECO:0007669"/>
    <property type="project" value="UniProtKB-ARBA"/>
</dbReference>
<feature type="domain" description="Rab-GAP TBC" evidence="6">
    <location>
        <begin position="96"/>
        <end position="288"/>
    </location>
</feature>
<comment type="caution">
    <text evidence="7">The sequence shown here is derived from an EMBL/GenBank/DDBJ whole genome shotgun (WGS) entry which is preliminary data.</text>
</comment>
<evidence type="ECO:0000256" key="1">
    <source>
        <dbReference type="ARBA" id="ARBA00004245"/>
    </source>
</evidence>
<evidence type="ECO:0000313" key="7">
    <source>
        <dbReference type="EMBL" id="KAG0266618.1"/>
    </source>
</evidence>
<gene>
    <name evidence="7" type="ORF">DFQ27_009625</name>
</gene>
<protein>
    <recommendedName>
        <fullName evidence="6">Rab-GAP TBC domain-containing protein</fullName>
    </recommendedName>
</protein>
<dbReference type="FunFam" id="1.10.8.270:FF:000035">
    <property type="entry name" value="Cell cycle arrest protein BUB2"/>
    <property type="match status" value="1"/>
</dbReference>
<comment type="subcellular location">
    <subcellularLocation>
        <location evidence="1">Cytoplasm</location>
        <location evidence="1">Cytoskeleton</location>
    </subcellularLocation>
</comment>
<dbReference type="FunFam" id="1.10.472.80:FF:000026">
    <property type="entry name" value="Mitotic check point protein (Bub2)"/>
    <property type="match status" value="1"/>
</dbReference>
<dbReference type="PROSITE" id="PS50086">
    <property type="entry name" value="TBC_RABGAP"/>
    <property type="match status" value="1"/>
</dbReference>
<keyword evidence="2" id="KW-0963">Cytoplasm</keyword>
<evidence type="ECO:0000256" key="5">
    <source>
        <dbReference type="ARBA" id="ARBA00061049"/>
    </source>
</evidence>
<dbReference type="InterPro" id="IPR000195">
    <property type="entry name" value="Rab-GAP-TBC_dom"/>
</dbReference>
<keyword evidence="8" id="KW-1185">Reference proteome</keyword>
<keyword evidence="4" id="KW-0131">Cell cycle</keyword>
<keyword evidence="3" id="KW-0206">Cytoskeleton</keyword>
<dbReference type="SUPFAM" id="SSF47923">
    <property type="entry name" value="Ypt/Rab-GAP domain of gyp1p"/>
    <property type="match status" value="2"/>
</dbReference>
<evidence type="ECO:0000256" key="4">
    <source>
        <dbReference type="ARBA" id="ARBA00023306"/>
    </source>
</evidence>
<reference evidence="7" key="1">
    <citation type="journal article" date="2020" name="Fungal Divers.">
        <title>Resolving the Mortierellaceae phylogeny through synthesis of multi-gene phylogenetics and phylogenomics.</title>
        <authorList>
            <person name="Vandepol N."/>
            <person name="Liber J."/>
            <person name="Desiro A."/>
            <person name="Na H."/>
            <person name="Kennedy M."/>
            <person name="Barry K."/>
            <person name="Grigoriev I.V."/>
            <person name="Miller A.N."/>
            <person name="O'Donnell K."/>
            <person name="Stajich J.E."/>
            <person name="Bonito G."/>
        </authorList>
    </citation>
    <scope>NUCLEOTIDE SEQUENCE</scope>
    <source>
        <strain evidence="7">BC1065</strain>
    </source>
</reference>
<dbReference type="InterPro" id="IPR035969">
    <property type="entry name" value="Rab-GAP_TBC_sf"/>
</dbReference>
<dbReference type="OrthoDB" id="10263206at2759"/>
<evidence type="ECO:0000256" key="3">
    <source>
        <dbReference type="ARBA" id="ARBA00023212"/>
    </source>
</evidence>
<dbReference type="GO" id="GO:0005096">
    <property type="term" value="F:GTPase activator activity"/>
    <property type="evidence" value="ECO:0007669"/>
    <property type="project" value="TreeGrafter"/>
</dbReference>
<dbReference type="Gene3D" id="1.10.472.80">
    <property type="entry name" value="Ypt/Rab-GAP domain of gyp1p, domain 3"/>
    <property type="match status" value="1"/>
</dbReference>
<proteinExistence type="inferred from homology"/>
<comment type="similarity">
    <text evidence="5">Belongs to the BUB2 family.</text>
</comment>
<dbReference type="Proteomes" id="UP000807716">
    <property type="component" value="Unassembled WGS sequence"/>
</dbReference>
<dbReference type="Pfam" id="PF00566">
    <property type="entry name" value="RabGAP-TBC"/>
    <property type="match status" value="1"/>
</dbReference>
<dbReference type="PANTHER" id="PTHR22957:SF263">
    <property type="entry name" value="MITOTIC CHECK POINT PROTEIN BUB2"/>
    <property type="match status" value="1"/>
</dbReference>
<name>A0A9P6QIZ4_9FUNG</name>
<evidence type="ECO:0000313" key="8">
    <source>
        <dbReference type="Proteomes" id="UP000807716"/>
    </source>
</evidence>
<evidence type="ECO:0000256" key="2">
    <source>
        <dbReference type="ARBA" id="ARBA00022490"/>
    </source>
</evidence>
<dbReference type="SMART" id="SM00164">
    <property type="entry name" value="TBC"/>
    <property type="match status" value="1"/>
</dbReference>
<dbReference type="Gene3D" id="1.10.8.270">
    <property type="entry name" value="putative rabgap domain of human tbc1 domain family member 14 like domains"/>
    <property type="match status" value="1"/>
</dbReference>
<sequence length="369" mass="41515">MLLAPTAVVVNGTPRVHHGATPPHAAHIFIVNEIPSLSNHTTVDDPVAEYESILARRHSSADEIAGSLHRLRQLVLCYGVPEENTTSTTPTTTPPAGKPSIRARIWKLLLEVHHVSAQEYISLVKMGKPEVNGTYNKIRNDTFRTMATDKRFLDVVDEDRLIRVLCAFAWKMHAPEQGGVSFTYVQGMNVLAAPFLYAMSEMDAFYSFSNFIQFCCPLYVQPLLQGVHCGIKLLEACLRAIDLELYESLQAKRLWAELYAFPSVLTFCACTPPLDQAMQLWDFLLAWGLHLNILCIIAQMTLIRQELLEHASPMKLLRVFPNLDAPKIIAKTMEIIRLIPDPLYDMLVRHPFDPSVAEQFEAHVNDGTI</sequence>
<dbReference type="EMBL" id="JAAAJB010000090">
    <property type="protein sequence ID" value="KAG0266618.1"/>
    <property type="molecule type" value="Genomic_DNA"/>
</dbReference>
<dbReference type="AlphaFoldDB" id="A0A9P6QIZ4"/>
<dbReference type="GO" id="GO:1990334">
    <property type="term" value="C:Bfa1-Bub2 complex"/>
    <property type="evidence" value="ECO:0007669"/>
    <property type="project" value="UniProtKB-ARBA"/>
</dbReference>
<organism evidence="7 8">
    <name type="scientific">Actinomortierella ambigua</name>
    <dbReference type="NCBI Taxonomy" id="1343610"/>
    <lineage>
        <taxon>Eukaryota</taxon>
        <taxon>Fungi</taxon>
        <taxon>Fungi incertae sedis</taxon>
        <taxon>Mucoromycota</taxon>
        <taxon>Mortierellomycotina</taxon>
        <taxon>Mortierellomycetes</taxon>
        <taxon>Mortierellales</taxon>
        <taxon>Mortierellaceae</taxon>
        <taxon>Actinomortierella</taxon>
    </lineage>
</organism>
<dbReference type="PANTHER" id="PTHR22957">
    <property type="entry name" value="TBC1 DOMAIN FAMILY MEMBER GTPASE-ACTIVATING PROTEIN"/>
    <property type="match status" value="1"/>
</dbReference>
<accession>A0A9P6QIZ4</accession>
<evidence type="ECO:0000259" key="6">
    <source>
        <dbReference type="PROSITE" id="PS50086"/>
    </source>
</evidence>